<feature type="domain" description="TonB-dependent receptor plug" evidence="5">
    <location>
        <begin position="143"/>
        <end position="218"/>
    </location>
</feature>
<accession>A0A0L8AHW0</accession>
<proteinExistence type="predicted"/>
<dbReference type="InterPro" id="IPR037066">
    <property type="entry name" value="Plug_dom_sf"/>
</dbReference>
<evidence type="ECO:0000256" key="4">
    <source>
        <dbReference type="SAM" id="SignalP"/>
    </source>
</evidence>
<evidence type="ECO:0000313" key="6">
    <source>
        <dbReference type="EMBL" id="KOF01984.1"/>
    </source>
</evidence>
<organism evidence="6 7">
    <name type="scientific">Roseivirga seohaensis subsp. aquiponti</name>
    <dbReference type="NCBI Taxonomy" id="1566026"/>
    <lineage>
        <taxon>Bacteria</taxon>
        <taxon>Pseudomonadati</taxon>
        <taxon>Bacteroidota</taxon>
        <taxon>Cytophagia</taxon>
        <taxon>Cytophagales</taxon>
        <taxon>Roseivirgaceae</taxon>
        <taxon>Roseivirga</taxon>
    </lineage>
</organism>
<sequence length="784" mass="88599">MRKFLLTTCVVLCTVLASAQEKVTLNGYVRDASNGEELLGVTVLVVEIGNGVVSNNYGFYSITLAPGNYTVKYSFIGYKTIEKKITLDKDIELNIALPEELTELEEVVVTGESPVANVSSIQMSRNDLDIKQVKKLPALFGEPDIIKTIQMLPGVISAGEGTSSFFVRGGSADQNLILIDEAPVYDPSHLFGLFSVFNADIIKDSELYKGGIPSRFGGRLSSILDVRTRDGNNKEFEGEAGIGLLASSISVEGPIKKDESSYIFSARRSYVDLFLRAANNDNLVYFYDVNAKVNWRANNKNRFFLSVYSGRDDFSFGEDFGFDWGNKTATFRWNHLFSDKLFSNTSLIASSFDYGLGIEDPVQGIRWDSNLQEYSFKNDFNYFASPQFELDFGYHVTYKRFAPGKITPSSDESIFKATELQHEYALDHAFYLGAQHELSSKLTMNYGARLSAFQSIGKGDVYLYEDTKDNIDPTRTDTLSFKSFEPIKTYFNFEPRFSMRYMLNESSSVKMSYNRMVQNTHLISSGTVPLPFNTWAPSSYYLKPQIADQVALGYFKNLNDNMYEFSVEAYYKTMDNVTDFADNAQVFFNTDLSTEYRQGDAEAYGLEFFLQKKEGALTGFIAYTLSKTERTIEGVNLGETFLANYDRRHSLNMLATYDYSDKWSFGAGFTYGTGRPTTIPSGTYEWGDGYSADVITERNGYNLPSFHRLDLSATLTPKSNAHKKWKTSWVFSLYNAYSRKNPFSLYTRVKQDKDGNTIGDGNEKEARMIYLFPILPSVTYNIKF</sequence>
<dbReference type="Proteomes" id="UP000036908">
    <property type="component" value="Unassembled WGS sequence"/>
</dbReference>
<dbReference type="Pfam" id="PF07715">
    <property type="entry name" value="Plug"/>
    <property type="match status" value="1"/>
</dbReference>
<dbReference type="Gene3D" id="2.40.170.20">
    <property type="entry name" value="TonB-dependent receptor, beta-barrel domain"/>
    <property type="match status" value="1"/>
</dbReference>
<dbReference type="Gene3D" id="2.170.130.10">
    <property type="entry name" value="TonB-dependent receptor, plug domain"/>
    <property type="match status" value="1"/>
</dbReference>
<protein>
    <submittedName>
        <fullName evidence="6">TonB-dependent receptor</fullName>
    </submittedName>
</protein>
<gene>
    <name evidence="6" type="ORF">OB69_14705</name>
</gene>
<keyword evidence="3" id="KW-0998">Cell outer membrane</keyword>
<dbReference type="EMBL" id="JSVA01000017">
    <property type="protein sequence ID" value="KOF01984.1"/>
    <property type="molecule type" value="Genomic_DNA"/>
</dbReference>
<name>A0A0L8AHW0_9BACT</name>
<evidence type="ECO:0000259" key="5">
    <source>
        <dbReference type="Pfam" id="PF07715"/>
    </source>
</evidence>
<dbReference type="Gene3D" id="2.60.40.1120">
    <property type="entry name" value="Carboxypeptidase-like, regulatory domain"/>
    <property type="match status" value="1"/>
</dbReference>
<comment type="caution">
    <text evidence="6">The sequence shown here is derived from an EMBL/GenBank/DDBJ whole genome shotgun (WGS) entry which is preliminary data.</text>
</comment>
<comment type="subcellular location">
    <subcellularLocation>
        <location evidence="1">Cell outer membrane</location>
    </subcellularLocation>
</comment>
<feature type="chain" id="PRO_5005580037" evidence="4">
    <location>
        <begin position="20"/>
        <end position="784"/>
    </location>
</feature>
<evidence type="ECO:0000256" key="3">
    <source>
        <dbReference type="ARBA" id="ARBA00023237"/>
    </source>
</evidence>
<dbReference type="SUPFAM" id="SSF56935">
    <property type="entry name" value="Porins"/>
    <property type="match status" value="1"/>
</dbReference>
<dbReference type="OrthoDB" id="9758870at2"/>
<dbReference type="InterPro" id="IPR012910">
    <property type="entry name" value="Plug_dom"/>
</dbReference>
<evidence type="ECO:0000256" key="1">
    <source>
        <dbReference type="ARBA" id="ARBA00004442"/>
    </source>
</evidence>
<keyword evidence="2" id="KW-0472">Membrane</keyword>
<keyword evidence="7" id="KW-1185">Reference proteome</keyword>
<dbReference type="Pfam" id="PF13715">
    <property type="entry name" value="CarbopepD_reg_2"/>
    <property type="match status" value="1"/>
</dbReference>
<keyword evidence="4" id="KW-0732">Signal</keyword>
<feature type="signal peptide" evidence="4">
    <location>
        <begin position="1"/>
        <end position="19"/>
    </location>
</feature>
<evidence type="ECO:0000313" key="7">
    <source>
        <dbReference type="Proteomes" id="UP000036908"/>
    </source>
</evidence>
<dbReference type="GO" id="GO:0009279">
    <property type="term" value="C:cell outer membrane"/>
    <property type="evidence" value="ECO:0007669"/>
    <property type="project" value="UniProtKB-SubCell"/>
</dbReference>
<reference evidence="7" key="1">
    <citation type="submission" date="2014-11" db="EMBL/GenBank/DDBJ databases">
        <title>Genome sequencing of Roseivirga sp. D-25.</title>
        <authorList>
            <person name="Selvaratnam C."/>
            <person name="Thevarajoo S."/>
            <person name="Goh K.M."/>
            <person name="Eee R."/>
            <person name="Chan K.-G."/>
            <person name="Chong C.S."/>
        </authorList>
    </citation>
    <scope>NUCLEOTIDE SEQUENCE [LARGE SCALE GENOMIC DNA]</scope>
    <source>
        <strain evidence="7">D-25</strain>
    </source>
</reference>
<dbReference type="InterPro" id="IPR036942">
    <property type="entry name" value="Beta-barrel_TonB_sf"/>
</dbReference>
<evidence type="ECO:0000256" key="2">
    <source>
        <dbReference type="ARBA" id="ARBA00023136"/>
    </source>
</evidence>
<dbReference type="AlphaFoldDB" id="A0A0L8AHW0"/>
<dbReference type="PATRIC" id="fig|1566026.4.peg.1253"/>
<dbReference type="InterPro" id="IPR008969">
    <property type="entry name" value="CarboxyPept-like_regulatory"/>
</dbReference>
<dbReference type="RefSeq" id="WP_053224504.1">
    <property type="nucleotide sequence ID" value="NZ_JSVA01000017.1"/>
</dbReference>
<dbReference type="SUPFAM" id="SSF49464">
    <property type="entry name" value="Carboxypeptidase regulatory domain-like"/>
    <property type="match status" value="1"/>
</dbReference>
<keyword evidence="6" id="KW-0675">Receptor</keyword>